<dbReference type="RefSeq" id="WP_091663425.1">
    <property type="nucleotide sequence ID" value="NZ_FONT01000008.1"/>
</dbReference>
<keyword evidence="5 6" id="KW-0472">Membrane</keyword>
<keyword evidence="2" id="KW-1003">Cell membrane</keyword>
<evidence type="ECO:0000256" key="6">
    <source>
        <dbReference type="SAM" id="Phobius"/>
    </source>
</evidence>
<dbReference type="AlphaFoldDB" id="A0A1I2F1Y2"/>
<dbReference type="InterPro" id="IPR001851">
    <property type="entry name" value="ABC_transp_permease"/>
</dbReference>
<sequence length="339" mass="36950">MKRIILSTIGLMAAVLFIPVVASPYVIYLSTEVLIMAIFAMSLGLIMGFGGMPSLGHSALFGLGAYTVVALSQYVSNVYVLLGAALILTLIFSLITGFIAMRNTGIFFLMVTLAFTQVLYLISSGMNLWGGADGMSTMVRANFGFGNIASSTGLFYMIGVFFVLSYFLLKVYTSSPMGKILKGVMENESRMTALGFNPKIFKTAAYTLAGGMAGIAGALYIYKNQFVSPELFSVHTAAEAMIMVFIGGYGTIFGPALGAGAFVFIENYVSSFTDRWSLILGLIFIAIVMLKRGGIIHLLSLAWNSIVRMRKKMFSERKRNVVEVKEEEEMVNERITKSQ</sequence>
<dbReference type="STRING" id="930128.SAMN05192532_10818"/>
<dbReference type="InterPro" id="IPR043428">
    <property type="entry name" value="LivM-like"/>
</dbReference>
<dbReference type="Pfam" id="PF02653">
    <property type="entry name" value="BPD_transp_2"/>
    <property type="match status" value="1"/>
</dbReference>
<feature type="transmembrane region" description="Helical" evidence="6">
    <location>
        <begin position="58"/>
        <end position="75"/>
    </location>
</feature>
<evidence type="ECO:0000256" key="3">
    <source>
        <dbReference type="ARBA" id="ARBA00022692"/>
    </source>
</evidence>
<dbReference type="EMBL" id="FONT01000008">
    <property type="protein sequence ID" value="SFE98718.1"/>
    <property type="molecule type" value="Genomic_DNA"/>
</dbReference>
<evidence type="ECO:0000256" key="1">
    <source>
        <dbReference type="ARBA" id="ARBA00004651"/>
    </source>
</evidence>
<feature type="transmembrane region" description="Helical" evidence="6">
    <location>
        <begin position="242"/>
        <end position="265"/>
    </location>
</feature>
<dbReference type="PANTHER" id="PTHR30482">
    <property type="entry name" value="HIGH-AFFINITY BRANCHED-CHAIN AMINO ACID TRANSPORT SYSTEM PERMEASE"/>
    <property type="match status" value="1"/>
</dbReference>
<feature type="transmembrane region" description="Helical" evidence="6">
    <location>
        <begin position="200"/>
        <end position="222"/>
    </location>
</feature>
<dbReference type="Proteomes" id="UP000199516">
    <property type="component" value="Unassembled WGS sequence"/>
</dbReference>
<accession>A0A1I2F1Y2</accession>
<keyword evidence="4 6" id="KW-1133">Transmembrane helix</keyword>
<feature type="transmembrane region" description="Helical" evidence="6">
    <location>
        <begin position="277"/>
        <end position="303"/>
    </location>
</feature>
<keyword evidence="8" id="KW-1185">Reference proteome</keyword>
<evidence type="ECO:0000256" key="4">
    <source>
        <dbReference type="ARBA" id="ARBA00022989"/>
    </source>
</evidence>
<dbReference type="OrthoDB" id="9789927at2"/>
<reference evidence="7 8" key="1">
    <citation type="submission" date="2016-10" db="EMBL/GenBank/DDBJ databases">
        <authorList>
            <person name="de Groot N.N."/>
        </authorList>
    </citation>
    <scope>NUCLEOTIDE SEQUENCE [LARGE SCALE GENOMIC DNA]</scope>
    <source>
        <strain evidence="7 8">DSM 23995</strain>
    </source>
</reference>
<dbReference type="GO" id="GO:0005886">
    <property type="term" value="C:plasma membrane"/>
    <property type="evidence" value="ECO:0007669"/>
    <property type="project" value="UniProtKB-SubCell"/>
</dbReference>
<keyword evidence="3 6" id="KW-0812">Transmembrane</keyword>
<evidence type="ECO:0000313" key="8">
    <source>
        <dbReference type="Proteomes" id="UP000199516"/>
    </source>
</evidence>
<evidence type="ECO:0000313" key="7">
    <source>
        <dbReference type="EMBL" id="SFE98718.1"/>
    </source>
</evidence>
<evidence type="ECO:0000256" key="2">
    <source>
        <dbReference type="ARBA" id="ARBA00022475"/>
    </source>
</evidence>
<dbReference type="CDD" id="cd06581">
    <property type="entry name" value="TM_PBP1_LivM_like"/>
    <property type="match status" value="1"/>
</dbReference>
<feature type="transmembrane region" description="Helical" evidence="6">
    <location>
        <begin position="148"/>
        <end position="169"/>
    </location>
</feature>
<dbReference type="GO" id="GO:0015658">
    <property type="term" value="F:branched-chain amino acid transmembrane transporter activity"/>
    <property type="evidence" value="ECO:0007669"/>
    <property type="project" value="InterPro"/>
</dbReference>
<protein>
    <submittedName>
        <fullName evidence="7">Amino acid/amide ABC transporter membrane protein 2, HAAT family</fullName>
    </submittedName>
</protein>
<name>A0A1I2F1Y2_9BACI</name>
<comment type="subcellular location">
    <subcellularLocation>
        <location evidence="1">Cell membrane</location>
        <topology evidence="1">Multi-pass membrane protein</topology>
    </subcellularLocation>
</comment>
<evidence type="ECO:0000256" key="5">
    <source>
        <dbReference type="ARBA" id="ARBA00023136"/>
    </source>
</evidence>
<organism evidence="7 8">
    <name type="scientific">Alteribacillus iranensis</name>
    <dbReference type="NCBI Taxonomy" id="930128"/>
    <lineage>
        <taxon>Bacteria</taxon>
        <taxon>Bacillati</taxon>
        <taxon>Bacillota</taxon>
        <taxon>Bacilli</taxon>
        <taxon>Bacillales</taxon>
        <taxon>Bacillaceae</taxon>
        <taxon>Alteribacillus</taxon>
    </lineage>
</organism>
<dbReference type="PANTHER" id="PTHR30482:SF17">
    <property type="entry name" value="ABC TRANSPORTER ATP-BINDING PROTEIN"/>
    <property type="match status" value="1"/>
</dbReference>
<feature type="transmembrane region" description="Helical" evidence="6">
    <location>
        <begin position="81"/>
        <end position="100"/>
    </location>
</feature>
<proteinExistence type="predicted"/>
<gene>
    <name evidence="7" type="ORF">SAMN05192532_10818</name>
</gene>
<feature type="transmembrane region" description="Helical" evidence="6">
    <location>
        <begin position="107"/>
        <end position="128"/>
    </location>
</feature>